<name>A0AB39PBN2_9ACTN</name>
<dbReference type="InterPro" id="IPR029414">
    <property type="entry name" value="Tricorn_PDZ"/>
</dbReference>
<dbReference type="EMBL" id="CP163435">
    <property type="protein sequence ID" value="XDQ27991.1"/>
    <property type="molecule type" value="Genomic_DNA"/>
</dbReference>
<comment type="function">
    <text evidence="7">Degrades oligopeptides in a sequential manner.</text>
</comment>
<evidence type="ECO:0000256" key="9">
    <source>
        <dbReference type="PIRSR" id="PIRSR036421-1"/>
    </source>
</evidence>
<proteinExistence type="inferred from homology"/>
<dbReference type="AlphaFoldDB" id="A0AB39PBN2"/>
<dbReference type="PIRSF" id="PIRSF036421">
    <property type="entry name" value="Tricorn_protease"/>
    <property type="match status" value="1"/>
</dbReference>
<feature type="domain" description="Tail specific protease" evidence="12">
    <location>
        <begin position="857"/>
        <end position="1049"/>
    </location>
</feature>
<dbReference type="Pfam" id="PF26550">
    <property type="entry name" value="Tricorn_2nd"/>
    <property type="match status" value="1"/>
</dbReference>
<dbReference type="Gene3D" id="2.120.10.60">
    <property type="entry name" value="Tricorn protease N-terminal domain"/>
    <property type="match status" value="1"/>
</dbReference>
<dbReference type="InterPro" id="IPR005151">
    <property type="entry name" value="Tail-specific_protease"/>
</dbReference>
<comment type="similarity">
    <text evidence="2 8">Belongs to the peptidase S41B family.</text>
</comment>
<dbReference type="InterPro" id="IPR015943">
    <property type="entry name" value="WD40/YVTN_repeat-like_dom_sf"/>
</dbReference>
<keyword evidence="6 8" id="KW-0720">Serine protease</keyword>
<dbReference type="PANTHER" id="PTHR43253:SF1">
    <property type="entry name" value="TRICORN PROTEASE HOMOLOG 2-RELATED"/>
    <property type="match status" value="1"/>
</dbReference>
<dbReference type="InterPro" id="IPR036034">
    <property type="entry name" value="PDZ_sf"/>
</dbReference>
<dbReference type="InterPro" id="IPR029045">
    <property type="entry name" value="ClpP/crotonase-like_dom_sf"/>
</dbReference>
<dbReference type="FunFam" id="3.30.750.44:FF:000011">
    <property type="entry name" value="Tricorn protease homolog"/>
    <property type="match status" value="1"/>
</dbReference>
<evidence type="ECO:0000256" key="7">
    <source>
        <dbReference type="ARBA" id="ARBA00053157"/>
    </source>
</evidence>
<evidence type="ECO:0000256" key="4">
    <source>
        <dbReference type="ARBA" id="ARBA00022670"/>
    </source>
</evidence>
<feature type="active site" description="Nucleophile" evidence="9">
    <location>
        <position position="980"/>
    </location>
</feature>
<evidence type="ECO:0000256" key="11">
    <source>
        <dbReference type="SAM" id="MobiDB-lite"/>
    </source>
</evidence>
<evidence type="ECO:0000256" key="5">
    <source>
        <dbReference type="ARBA" id="ARBA00022801"/>
    </source>
</evidence>
<feature type="active site" description="Charge relay system" evidence="9">
    <location>
        <position position="1038"/>
    </location>
</feature>
<feature type="active site" description="Charge relay system" evidence="9">
    <location>
        <position position="757"/>
    </location>
</feature>
<dbReference type="GO" id="GO:0008236">
    <property type="term" value="F:serine-type peptidase activity"/>
    <property type="evidence" value="ECO:0007669"/>
    <property type="project" value="UniProtKB-UniRule"/>
</dbReference>
<dbReference type="Pfam" id="PF26549">
    <property type="entry name" value="Tricorn_N"/>
    <property type="match status" value="1"/>
</dbReference>
<dbReference type="SUPFAM" id="SSF69304">
    <property type="entry name" value="Tricorn protease N-terminal domain"/>
    <property type="match status" value="2"/>
</dbReference>
<evidence type="ECO:0000256" key="3">
    <source>
        <dbReference type="ARBA" id="ARBA00022490"/>
    </source>
</evidence>
<dbReference type="InterPro" id="IPR012393">
    <property type="entry name" value="Tricorn_protease"/>
</dbReference>
<sequence>MSDASEPYENAPGYLRFPHLSGDRLCFAAEDDLWVAPLDGPGRAWRLTVDRTKVGHPRFSPDGRHIAYTSWRSFVPEIHLAPVDGGPERRLTYWGSADTQVCGWSPDGDILAVASHGQPFSYFTWAYSVPVDGDPGGRLPWGPVSDIAVADLDGERRTLLLTGTPPHEPAAWKRYRGGATGRLWLHGQRLLGDLEGHLHSPMFVGGRIAFLSDHEGIGNLYSCAHDGSDLRRHTDHDAFYARHASSDGSRVVYQCAGDLWIVDDLDADSVPRRLDVRLGGPRAGRRTYQVPAAQHVDGISVDETGRASAVVVRGSLYWLTHRDGPARTIVDTPGVRVRLPEMLGSGGQVAYVTDAEGEDAVEIAYLPRATGDRAPRRLASGGLGRVQELVSDPQGERLAIASNDGRLLLIDATEDSGGPSRTKSGGGEVTELIRSINGPVRDLSFSPDGAWLTWSHPGIGRSLRQIKMARISRTGTGDQLIVDVTDGRFEDENPVFTRDGRYLAFLSWRGFDPVYDVHTGDLSFPLGCRPYLVPLSSATPSPFALNPDGRPVAGGLDPVEDEPGDGSTATVELEGLEARVTPFPVTASKYSALYPVSGGGLVWLRWPISGALGETFANPADTSGRPTLEYFNISKAKKSELVDHLDWFAVSGDGSRLVVVDEGDLRAVPSTESGDGDSTVWIDLRRVLHEVDPPAEWRQAYAEAGRIIRAYFWEPHMCGIDWDAVLEQYRPLVERVASPDEFADLLREVLGELGTSHAYVSAARRNEGPAHYQRWQGLLGANFVRRDGSWMLKRILPGDSSDSKARSPLAGTGIREGAVLTHVDGRPVDPVTGPYPLLAGAGGTTVELTFTPAEGEGRPRRVAVVPLIDERPLRYQDWVAKRREVVRELSGGRCGYLHIPDMGGSGWAQFNRDLRLEVSRPALIVDVRGNAGGHISELVIEKLTRTILGWDLTRNAQPVSYASNAPRGPVVALADEATSSDGDMITAAFKLLKLGPVVGQRTWGGVVGMTGRHQLGDGTVITVPMNAAWFDAYGWTIENRGVTPDLEILRTPLDWAEGRHAQLDDAIQLSLDLLTTQPAATPPDYGNVPARTRPKLPPR</sequence>
<keyword evidence="5 8" id="KW-0378">Hydrolase</keyword>
<reference evidence="13" key="1">
    <citation type="submission" date="2024-07" db="EMBL/GenBank/DDBJ databases">
        <authorList>
            <person name="Yu S.T."/>
        </authorList>
    </citation>
    <scope>NUCLEOTIDE SEQUENCE</scope>
    <source>
        <strain evidence="13">R21</strain>
    </source>
</reference>
<keyword evidence="4 8" id="KW-0645">Protease</keyword>
<feature type="region of interest" description="Disordered" evidence="11">
    <location>
        <begin position="547"/>
        <end position="567"/>
    </location>
</feature>
<dbReference type="RefSeq" id="WP_369235602.1">
    <property type="nucleotide sequence ID" value="NZ_CP163435.1"/>
</dbReference>
<evidence type="ECO:0000313" key="13">
    <source>
        <dbReference type="EMBL" id="XDQ27991.1"/>
    </source>
</evidence>
<dbReference type="Pfam" id="PF14685">
    <property type="entry name" value="PDZ_Tricorn"/>
    <property type="match status" value="1"/>
</dbReference>
<gene>
    <name evidence="13" type="ORF">AB5J56_26295</name>
</gene>
<dbReference type="InterPro" id="IPR028204">
    <property type="entry name" value="Tricorn_C1"/>
</dbReference>
<dbReference type="CDD" id="cd07562">
    <property type="entry name" value="Peptidase_S41_TRI"/>
    <property type="match status" value="1"/>
</dbReference>
<dbReference type="Gene3D" id="2.30.42.10">
    <property type="match status" value="1"/>
</dbReference>
<dbReference type="EC" id="3.4.21.-" evidence="8"/>
<dbReference type="Gene3D" id="3.90.226.10">
    <property type="entry name" value="2-enoyl-CoA Hydratase, Chain A, domain 1"/>
    <property type="match status" value="1"/>
</dbReference>
<accession>A0AB39PBN2</accession>
<evidence type="ECO:0000256" key="10">
    <source>
        <dbReference type="PIRSR" id="PIRSR036421-3"/>
    </source>
</evidence>
<organism evidence="13">
    <name type="scientific">Streptomyces sp. R21</name>
    <dbReference type="NCBI Taxonomy" id="3238627"/>
    <lineage>
        <taxon>Bacteria</taxon>
        <taxon>Bacillati</taxon>
        <taxon>Actinomycetota</taxon>
        <taxon>Actinomycetes</taxon>
        <taxon>Kitasatosporales</taxon>
        <taxon>Streptomycetaceae</taxon>
        <taxon>Streptomyces</taxon>
    </lineage>
</organism>
<dbReference type="Gene3D" id="3.30.750.44">
    <property type="match status" value="1"/>
</dbReference>
<feature type="site" description="Transition state stabilizer; via amide nitrogen" evidence="10">
    <location>
        <position position="981"/>
    </location>
</feature>
<dbReference type="Gene3D" id="2.130.10.10">
    <property type="entry name" value="YVTN repeat-like/Quinoprotein amine dehydrogenase"/>
    <property type="match status" value="1"/>
</dbReference>
<evidence type="ECO:0000256" key="2">
    <source>
        <dbReference type="ARBA" id="ARBA00008524"/>
    </source>
</evidence>
<evidence type="ECO:0000256" key="1">
    <source>
        <dbReference type="ARBA" id="ARBA00004496"/>
    </source>
</evidence>
<dbReference type="GO" id="GO:0006508">
    <property type="term" value="P:proteolysis"/>
    <property type="evidence" value="ECO:0007669"/>
    <property type="project" value="UniProtKB-UniRule"/>
</dbReference>
<dbReference type="SUPFAM" id="SSF52096">
    <property type="entry name" value="ClpP/crotonase"/>
    <property type="match status" value="1"/>
</dbReference>
<dbReference type="SMART" id="SM00245">
    <property type="entry name" value="TSPc"/>
    <property type="match status" value="1"/>
</dbReference>
<comment type="subcellular location">
    <subcellularLocation>
        <location evidence="1 8">Cytoplasm</location>
    </subcellularLocation>
</comment>
<protein>
    <recommendedName>
        <fullName evidence="8">Tricorn protease homolog</fullName>
        <ecNumber evidence="8">3.4.21.-</ecNumber>
    </recommendedName>
</protein>
<feature type="region of interest" description="Disordered" evidence="11">
    <location>
        <begin position="1078"/>
        <end position="1099"/>
    </location>
</feature>
<evidence type="ECO:0000256" key="6">
    <source>
        <dbReference type="ARBA" id="ARBA00022825"/>
    </source>
</evidence>
<dbReference type="PANTHER" id="PTHR43253">
    <property type="entry name" value="TRICORN PROTEASE HOMOLOG 2-RELATED"/>
    <property type="match status" value="1"/>
</dbReference>
<dbReference type="GO" id="GO:0005737">
    <property type="term" value="C:cytoplasm"/>
    <property type="evidence" value="ECO:0007669"/>
    <property type="project" value="UniProtKB-SubCell"/>
</dbReference>
<evidence type="ECO:0000259" key="12">
    <source>
        <dbReference type="SMART" id="SM00245"/>
    </source>
</evidence>
<dbReference type="FunFam" id="3.90.226.10:FF:000056">
    <property type="entry name" value="Tricorn protease homolog"/>
    <property type="match status" value="1"/>
</dbReference>
<dbReference type="Pfam" id="PF03572">
    <property type="entry name" value="Peptidase_S41"/>
    <property type="match status" value="1"/>
</dbReference>
<evidence type="ECO:0000256" key="8">
    <source>
        <dbReference type="PIRNR" id="PIRNR036421"/>
    </source>
</evidence>
<keyword evidence="3 8" id="KW-0963">Cytoplasm</keyword>
<dbReference type="Pfam" id="PF14684">
    <property type="entry name" value="Tricorn_C1"/>
    <property type="match status" value="1"/>
</dbReference>
<dbReference type="SUPFAM" id="SSF50156">
    <property type="entry name" value="PDZ domain-like"/>
    <property type="match status" value="1"/>
</dbReference>